<dbReference type="Proteomes" id="UP000663852">
    <property type="component" value="Unassembled WGS sequence"/>
</dbReference>
<evidence type="ECO:0000256" key="2">
    <source>
        <dbReference type="SAM" id="SignalP"/>
    </source>
</evidence>
<dbReference type="PROSITE" id="PS51462">
    <property type="entry name" value="NUDIX"/>
    <property type="match status" value="1"/>
</dbReference>
<dbReference type="InterPro" id="IPR039989">
    <property type="entry name" value="NUDT9"/>
</dbReference>
<dbReference type="GO" id="GO:0047631">
    <property type="term" value="F:ADP-ribose diphosphatase activity"/>
    <property type="evidence" value="ECO:0007669"/>
    <property type="project" value="InterPro"/>
</dbReference>
<organism evidence="4 5">
    <name type="scientific">Adineta ricciae</name>
    <name type="common">Rotifer</name>
    <dbReference type="NCBI Taxonomy" id="249248"/>
    <lineage>
        <taxon>Eukaryota</taxon>
        <taxon>Metazoa</taxon>
        <taxon>Spiralia</taxon>
        <taxon>Gnathifera</taxon>
        <taxon>Rotifera</taxon>
        <taxon>Eurotatoria</taxon>
        <taxon>Bdelloidea</taxon>
        <taxon>Adinetida</taxon>
        <taxon>Adinetidae</taxon>
        <taxon>Adineta</taxon>
    </lineage>
</organism>
<comment type="caution">
    <text evidence="4">The sequence shown here is derived from an EMBL/GenBank/DDBJ whole genome shotgun (WGS) entry which is preliminary data.</text>
</comment>
<sequence>MVDHFCYLFIFTVTLIYTSYSCDIWKAAECPPGPSKDDDDLMKSHLYTEEQLLAYCDSGRTYASCVNEHLLCCDMRSEYAAALASLDVQLKRNALRVGRYCPDVNESNPIQYKCRTTIQTIPGRRHRRTTTATPVCNIEKAGERCSPLIENRVRFNRRWSAQEKAKWCRDTYEYHTCATNYVINCTIGPVAADVAQLNVFLDYIEKSANRECPGGLYGCADKSTNDTHCQDRVSYFLEKNALANHTAIAHWKMHCIYDSNSRNRLREWRKQHFHHSKKRRQPSSLPITNEQRLPFFPATTTENPELFSLPLCDISTGLFYSRDKSSMNNQPNVQEYRRYRDAQSHSSRKTSLPQYHHSNACCYLTGARRSENEYSRYRDSYSLRRRSVSQIRPRFKIHTKCRSLTYDSEAQRSQISDDKVPWDVDYPDYKPVEYTTSKILRNPKADSPDPSKITKYNQIDNKIDRRSFTGLYAIDPLTNRPLNPIGRTGMTGRGRLYHWGPNHAGDPVVTRWKRDGNGLVICRRRDEFDRLKPVLEFVAIQRRDNKQWALPGGMVDPGENVSETVKREFQEEALREGIDEAYIKRLFSNGHKLFESYVDDPRNTDNAWMESIAMHFHDETGQLTAKIDLNAGDDAEKAVWCTVDRTLELYACHKDFLKAAVDRLDAFW</sequence>
<evidence type="ECO:0000256" key="1">
    <source>
        <dbReference type="SAM" id="MobiDB-lite"/>
    </source>
</evidence>
<dbReference type="PANTHER" id="PTHR13030:SF8">
    <property type="entry name" value="ADP-RIBOSE PYROPHOSPHATASE, MITOCHONDRIAL"/>
    <property type="match status" value="1"/>
</dbReference>
<keyword evidence="2" id="KW-0732">Signal</keyword>
<evidence type="ECO:0000313" key="4">
    <source>
        <dbReference type="EMBL" id="CAF0876943.1"/>
    </source>
</evidence>
<dbReference type="Pfam" id="PF25969">
    <property type="entry name" value="NUDT9_N"/>
    <property type="match status" value="1"/>
</dbReference>
<feature type="signal peptide" evidence="2">
    <location>
        <begin position="1"/>
        <end position="21"/>
    </location>
</feature>
<dbReference type="OrthoDB" id="9972248at2759"/>
<dbReference type="SUPFAM" id="SSF55811">
    <property type="entry name" value="Nudix"/>
    <property type="match status" value="1"/>
</dbReference>
<dbReference type="InterPro" id="IPR015797">
    <property type="entry name" value="NUDIX_hydrolase-like_dom_sf"/>
</dbReference>
<dbReference type="InterPro" id="IPR000086">
    <property type="entry name" value="NUDIX_hydrolase_dom"/>
</dbReference>
<gene>
    <name evidence="4" type="ORF">EDS130_LOCUS8585</name>
</gene>
<dbReference type="Pfam" id="PF00293">
    <property type="entry name" value="NUDIX"/>
    <property type="match status" value="1"/>
</dbReference>
<name>A0A813Y259_ADIRI</name>
<dbReference type="EMBL" id="CAJNOJ010000028">
    <property type="protein sequence ID" value="CAF0876943.1"/>
    <property type="molecule type" value="Genomic_DNA"/>
</dbReference>
<evidence type="ECO:0000259" key="3">
    <source>
        <dbReference type="PROSITE" id="PS51462"/>
    </source>
</evidence>
<feature type="chain" id="PRO_5032557227" description="Nudix hydrolase domain-containing protein" evidence="2">
    <location>
        <begin position="22"/>
        <end position="668"/>
    </location>
</feature>
<dbReference type="Gene3D" id="3.90.79.10">
    <property type="entry name" value="Nucleoside Triphosphate Pyrophosphohydrolase"/>
    <property type="match status" value="1"/>
</dbReference>
<proteinExistence type="predicted"/>
<dbReference type="CDD" id="cd03670">
    <property type="entry name" value="NUDIX_ADPRase_Nudt9"/>
    <property type="match status" value="1"/>
</dbReference>
<dbReference type="PANTHER" id="PTHR13030">
    <property type="entry name" value="NUDIX HYDROLASE"/>
    <property type="match status" value="1"/>
</dbReference>
<feature type="region of interest" description="Disordered" evidence="1">
    <location>
        <begin position="271"/>
        <end position="290"/>
    </location>
</feature>
<dbReference type="AlphaFoldDB" id="A0A813Y259"/>
<accession>A0A813Y259</accession>
<feature type="domain" description="Nudix hydrolase" evidence="3">
    <location>
        <begin position="512"/>
        <end position="668"/>
    </location>
</feature>
<evidence type="ECO:0000313" key="5">
    <source>
        <dbReference type="Proteomes" id="UP000663852"/>
    </source>
</evidence>
<reference evidence="4" key="1">
    <citation type="submission" date="2021-02" db="EMBL/GenBank/DDBJ databases">
        <authorList>
            <person name="Nowell W R."/>
        </authorList>
    </citation>
    <scope>NUCLEOTIDE SEQUENCE</scope>
</reference>
<protein>
    <recommendedName>
        <fullName evidence="3">Nudix hydrolase domain-containing protein</fullName>
    </recommendedName>
</protein>
<feature type="compositionally biased region" description="Basic residues" evidence="1">
    <location>
        <begin position="271"/>
        <end position="281"/>
    </location>
</feature>